<evidence type="ECO:0000313" key="1">
    <source>
        <dbReference type="EMBL" id="WTY98290.1"/>
    </source>
</evidence>
<dbReference type="AlphaFoldDB" id="A0AAU3GYL0"/>
<protein>
    <submittedName>
        <fullName evidence="1">Uncharacterized protein</fullName>
    </submittedName>
</protein>
<accession>A0AAU3GYL0</accession>
<gene>
    <name evidence="1" type="ORF">OG626_27055</name>
</gene>
<dbReference type="EMBL" id="CP109535">
    <property type="protein sequence ID" value="WTY98290.1"/>
    <property type="molecule type" value="Genomic_DNA"/>
</dbReference>
<proteinExistence type="predicted"/>
<name>A0AAU3GYL0_9ACTN</name>
<sequence>MTGDVTTVWEVAVLDGGPADGLRMRVADRPGVVQVTCPCEVDGPHPQPGVRVDALYVYRRRPGVRGEPLRYGFDAASP</sequence>
<reference evidence="1" key="1">
    <citation type="submission" date="2022-10" db="EMBL/GenBank/DDBJ databases">
        <title>The complete genomes of actinobacterial strains from the NBC collection.</title>
        <authorList>
            <person name="Joergensen T.S."/>
            <person name="Alvarez Arevalo M."/>
            <person name="Sterndorff E.B."/>
            <person name="Faurdal D."/>
            <person name="Vuksanovic O."/>
            <person name="Mourched A.-S."/>
            <person name="Charusanti P."/>
            <person name="Shaw S."/>
            <person name="Blin K."/>
            <person name="Weber T."/>
        </authorList>
    </citation>
    <scope>NUCLEOTIDE SEQUENCE</scope>
    <source>
        <strain evidence="1">NBC_01401</strain>
    </source>
</reference>
<organism evidence="1">
    <name type="scientific">Streptomyces sp. NBC_01401</name>
    <dbReference type="NCBI Taxonomy" id="2903854"/>
    <lineage>
        <taxon>Bacteria</taxon>
        <taxon>Bacillati</taxon>
        <taxon>Actinomycetota</taxon>
        <taxon>Actinomycetes</taxon>
        <taxon>Kitasatosporales</taxon>
        <taxon>Streptomycetaceae</taxon>
        <taxon>Streptomyces</taxon>
    </lineage>
</organism>